<keyword evidence="2" id="KW-1185">Reference proteome</keyword>
<organism evidence="1 2">
    <name type="scientific">Stylosanthes scabra</name>
    <dbReference type="NCBI Taxonomy" id="79078"/>
    <lineage>
        <taxon>Eukaryota</taxon>
        <taxon>Viridiplantae</taxon>
        <taxon>Streptophyta</taxon>
        <taxon>Embryophyta</taxon>
        <taxon>Tracheophyta</taxon>
        <taxon>Spermatophyta</taxon>
        <taxon>Magnoliopsida</taxon>
        <taxon>eudicotyledons</taxon>
        <taxon>Gunneridae</taxon>
        <taxon>Pentapetalae</taxon>
        <taxon>rosids</taxon>
        <taxon>fabids</taxon>
        <taxon>Fabales</taxon>
        <taxon>Fabaceae</taxon>
        <taxon>Papilionoideae</taxon>
        <taxon>50 kb inversion clade</taxon>
        <taxon>dalbergioids sensu lato</taxon>
        <taxon>Dalbergieae</taxon>
        <taxon>Pterocarpus clade</taxon>
        <taxon>Stylosanthes</taxon>
    </lineage>
</organism>
<dbReference type="Proteomes" id="UP001341840">
    <property type="component" value="Unassembled WGS sequence"/>
</dbReference>
<name>A0ABU6QC21_9FABA</name>
<protein>
    <submittedName>
        <fullName evidence="1">Uncharacterized protein</fullName>
    </submittedName>
</protein>
<accession>A0ABU6QC21</accession>
<comment type="caution">
    <text evidence="1">The sequence shown here is derived from an EMBL/GenBank/DDBJ whole genome shotgun (WGS) entry which is preliminary data.</text>
</comment>
<sequence length="179" mass="19586">MKNEVVTSHVCFHPCLQNYNREPKSRGACGANDSAYGNSGPSGVVSAVGSLFPRGTKANVAAYGSDRGASCQCPGYQPSASTGPVGIGYYNRPGELTVACKNRHASCAFVWCFIRTENPWVGDSHSVYYQTFQVQVRAWKVGEVLMMGLGRLVSPRVQVFRYVLRRTRSVGNWVKRGLN</sequence>
<proteinExistence type="predicted"/>
<evidence type="ECO:0000313" key="1">
    <source>
        <dbReference type="EMBL" id="MED6109063.1"/>
    </source>
</evidence>
<evidence type="ECO:0000313" key="2">
    <source>
        <dbReference type="Proteomes" id="UP001341840"/>
    </source>
</evidence>
<gene>
    <name evidence="1" type="ORF">PIB30_030148</name>
</gene>
<dbReference type="EMBL" id="JASCZI010000125">
    <property type="protein sequence ID" value="MED6109063.1"/>
    <property type="molecule type" value="Genomic_DNA"/>
</dbReference>
<reference evidence="1 2" key="1">
    <citation type="journal article" date="2023" name="Plants (Basel)">
        <title>Bridging the Gap: Combining Genomics and Transcriptomics Approaches to Understand Stylosanthes scabra, an Orphan Legume from the Brazilian Caatinga.</title>
        <authorList>
            <person name="Ferreira-Neto J.R.C."/>
            <person name="da Silva M.D."/>
            <person name="Binneck E."/>
            <person name="de Melo N.F."/>
            <person name="da Silva R.H."/>
            <person name="de Melo A.L.T.M."/>
            <person name="Pandolfi V."/>
            <person name="Bustamante F.O."/>
            <person name="Brasileiro-Vidal A.C."/>
            <person name="Benko-Iseppon A.M."/>
        </authorList>
    </citation>
    <scope>NUCLEOTIDE SEQUENCE [LARGE SCALE GENOMIC DNA]</scope>
    <source>
        <tissue evidence="1">Leaves</tissue>
    </source>
</reference>